<keyword evidence="2" id="KW-0812">Transmembrane</keyword>
<name>A0A1C7M874_GRIFR</name>
<keyword evidence="5" id="KW-1185">Reference proteome</keyword>
<feature type="transmembrane region" description="Helical" evidence="2">
    <location>
        <begin position="51"/>
        <end position="74"/>
    </location>
</feature>
<dbReference type="InterPro" id="IPR045340">
    <property type="entry name" value="DUF6533"/>
</dbReference>
<accession>A0A1C7M874</accession>
<protein>
    <recommendedName>
        <fullName evidence="3">DUF6533 domain-containing protein</fullName>
    </recommendedName>
</protein>
<dbReference type="OMA" id="LYNITAQ"/>
<feature type="region of interest" description="Disordered" evidence="1">
    <location>
        <begin position="288"/>
        <end position="326"/>
    </location>
</feature>
<dbReference type="Proteomes" id="UP000092993">
    <property type="component" value="Unassembled WGS sequence"/>
</dbReference>
<keyword evidence="2" id="KW-1133">Transmembrane helix</keyword>
<reference evidence="4 5" key="1">
    <citation type="submission" date="2016-03" db="EMBL/GenBank/DDBJ databases">
        <title>Whole genome sequencing of Grifola frondosa 9006-11.</title>
        <authorList>
            <person name="Min B."/>
            <person name="Park H."/>
            <person name="Kim J.-G."/>
            <person name="Cho H."/>
            <person name="Oh Y.-L."/>
            <person name="Kong W.-S."/>
            <person name="Choi I.-G."/>
        </authorList>
    </citation>
    <scope>NUCLEOTIDE SEQUENCE [LARGE SCALE GENOMIC DNA]</scope>
    <source>
        <strain evidence="4 5">9006-11</strain>
    </source>
</reference>
<evidence type="ECO:0000256" key="1">
    <source>
        <dbReference type="SAM" id="MobiDB-lite"/>
    </source>
</evidence>
<evidence type="ECO:0000313" key="5">
    <source>
        <dbReference type="Proteomes" id="UP000092993"/>
    </source>
</evidence>
<gene>
    <name evidence="4" type="ORF">A0H81_08567</name>
</gene>
<proteinExistence type="predicted"/>
<dbReference type="EMBL" id="LUGG01000011">
    <property type="protein sequence ID" value="OBZ71234.1"/>
    <property type="molecule type" value="Genomic_DNA"/>
</dbReference>
<feature type="transmembrane region" description="Helical" evidence="2">
    <location>
        <begin position="86"/>
        <end position="108"/>
    </location>
</feature>
<dbReference type="OrthoDB" id="3354157at2759"/>
<dbReference type="Pfam" id="PF20151">
    <property type="entry name" value="DUF6533"/>
    <property type="match status" value="1"/>
</dbReference>
<feature type="domain" description="DUF6533" evidence="3">
    <location>
        <begin position="19"/>
        <end position="64"/>
    </location>
</feature>
<evidence type="ECO:0000313" key="4">
    <source>
        <dbReference type="EMBL" id="OBZ71234.1"/>
    </source>
</evidence>
<evidence type="ECO:0000256" key="2">
    <source>
        <dbReference type="SAM" id="Phobius"/>
    </source>
</evidence>
<organism evidence="4 5">
    <name type="scientific">Grifola frondosa</name>
    <name type="common">Maitake</name>
    <name type="synonym">Polyporus frondosus</name>
    <dbReference type="NCBI Taxonomy" id="5627"/>
    <lineage>
        <taxon>Eukaryota</taxon>
        <taxon>Fungi</taxon>
        <taxon>Dikarya</taxon>
        <taxon>Basidiomycota</taxon>
        <taxon>Agaricomycotina</taxon>
        <taxon>Agaricomycetes</taxon>
        <taxon>Polyporales</taxon>
        <taxon>Grifolaceae</taxon>
        <taxon>Grifola</taxon>
    </lineage>
</organism>
<sequence length="326" mass="36593">MATQVSDVEDFSRTVLTNYIGVASYTVLVWDHLITFADEVRYVWNGRKGPLIWLFFLNRYLTPLAFIVNLYAYFSPVWTPTHFVRYEGSMTLIGINVTALMMLLRVYAMYGRNKVVLSLLSLVLAVECSVNAWLLTKGVPVMHGVDIHSCTMIFEGGPITAASAWLPLLYDTTVLLTFYRHLVLQCDMQRDARSDHHDRRGAARLKNITAQTEYLLTVAMMSRITLHLKKRAHHPHDDVWGSRSDSDSVSSTAPQLSSVHVATHVSLWDTQLTSAERQYTHPAVSAAVNEAASVTHDDCEGAPPSRPPGKLQARERSWSAMKSGTR</sequence>
<feature type="region of interest" description="Disordered" evidence="1">
    <location>
        <begin position="235"/>
        <end position="255"/>
    </location>
</feature>
<feature type="transmembrane region" description="Helical" evidence="2">
    <location>
        <begin position="115"/>
        <end position="135"/>
    </location>
</feature>
<evidence type="ECO:0000259" key="3">
    <source>
        <dbReference type="Pfam" id="PF20151"/>
    </source>
</evidence>
<feature type="compositionally biased region" description="Basic and acidic residues" evidence="1">
    <location>
        <begin position="235"/>
        <end position="246"/>
    </location>
</feature>
<dbReference type="AlphaFoldDB" id="A0A1C7M874"/>
<comment type="caution">
    <text evidence="4">The sequence shown here is derived from an EMBL/GenBank/DDBJ whole genome shotgun (WGS) entry which is preliminary data.</text>
</comment>
<keyword evidence="2" id="KW-0472">Membrane</keyword>